<comment type="catalytic activity">
    <reaction evidence="8">
        <text>5-dehydroepisterol + NADPH + O2 + H(+) = ergosta-5,7,22,24(28)-tetraen-3beta-ol + NADP(+) + 2 H2O</text>
        <dbReference type="Rhea" id="RHEA:33467"/>
        <dbReference type="ChEBI" id="CHEBI:15377"/>
        <dbReference type="ChEBI" id="CHEBI:15378"/>
        <dbReference type="ChEBI" id="CHEBI:15379"/>
        <dbReference type="ChEBI" id="CHEBI:18249"/>
        <dbReference type="ChEBI" id="CHEBI:52972"/>
        <dbReference type="ChEBI" id="CHEBI:57783"/>
        <dbReference type="ChEBI" id="CHEBI:58349"/>
        <dbReference type="EC" id="1.14.19.41"/>
    </reaction>
</comment>
<name>A0A0D2MHN4_9CHLO</name>
<keyword evidence="9 10" id="KW-0349">Heme</keyword>
<protein>
    <recommendedName>
        <fullName evidence="6">sterol 22-desaturase</fullName>
        <ecNumber evidence="6">1.14.19.41</ecNumber>
    </recommendedName>
    <alternativeName>
        <fullName evidence="7">C-22 sterol desaturase</fullName>
    </alternativeName>
</protein>
<dbReference type="GO" id="GO:0005506">
    <property type="term" value="F:iron ion binding"/>
    <property type="evidence" value="ECO:0007669"/>
    <property type="project" value="InterPro"/>
</dbReference>
<dbReference type="GO" id="GO:0020037">
    <property type="term" value="F:heme binding"/>
    <property type="evidence" value="ECO:0007669"/>
    <property type="project" value="InterPro"/>
</dbReference>
<dbReference type="PANTHER" id="PTHR24286">
    <property type="entry name" value="CYTOCHROME P450 26"/>
    <property type="match status" value="1"/>
</dbReference>
<proteinExistence type="inferred from homology"/>
<keyword evidence="3 9" id="KW-0479">Metal-binding</keyword>
<dbReference type="GO" id="GO:0004497">
    <property type="term" value="F:monooxygenase activity"/>
    <property type="evidence" value="ECO:0007669"/>
    <property type="project" value="UniProtKB-KW"/>
</dbReference>
<organism evidence="11 12">
    <name type="scientific">Monoraphidium neglectum</name>
    <dbReference type="NCBI Taxonomy" id="145388"/>
    <lineage>
        <taxon>Eukaryota</taxon>
        <taxon>Viridiplantae</taxon>
        <taxon>Chlorophyta</taxon>
        <taxon>core chlorophytes</taxon>
        <taxon>Chlorophyceae</taxon>
        <taxon>CS clade</taxon>
        <taxon>Sphaeropleales</taxon>
        <taxon>Selenastraceae</taxon>
        <taxon>Monoraphidium</taxon>
    </lineage>
</organism>
<accession>A0A0D2MHN4</accession>
<dbReference type="SUPFAM" id="SSF48264">
    <property type="entry name" value="Cytochrome P450"/>
    <property type="match status" value="1"/>
</dbReference>
<dbReference type="KEGG" id="mng:MNEG_5387"/>
<sequence length="450" mass="50693">MVKDPHAFWEKQRAYAFPGLSWNSIVTKFTVMVTDPATIRHVFNHNSKDTLLLDLHPNAKMILGTRNIAFMHGPQHKALRKSFLALFTRKALSSYVVKQDAIIRQHVAEWLKIAGSGSPTEMRQLVWAMNAETSQSVFLGPYLDDPEVRTEFGVRYRAMTDGFLAFPLKFPGTAVWRAMKGRQYVIKVLEGASARSKAAMRAGREPGCLLDFWSQQINAECDEADAAGSPHPHYSSDIEMAYTVMDFLFASQDASTASLIWTLTQMAEHPDILERVRQEQLAVRPDLARTLSGEVLSDLPFTRQVVKEVLRFRPPAPMVPQVAMRPFKLNEAYTAPKGAFIIPDIVSACHQGFTDGKAFDPDRFSPERREDVAHASNFLVFGHGPHYCVGKEYAINHLMTFLAVVATAADWKRTRTPDSDWIKYLPTIYPSDSIFEFSPLSPADRIKAEQ</sequence>
<dbReference type="PRINTS" id="PR00465">
    <property type="entry name" value="EP450IV"/>
</dbReference>
<gene>
    <name evidence="11" type="ORF">MNEG_5387</name>
</gene>
<dbReference type="PROSITE" id="PS00086">
    <property type="entry name" value="CYTOCHROME_P450"/>
    <property type="match status" value="1"/>
</dbReference>
<dbReference type="InterPro" id="IPR001128">
    <property type="entry name" value="Cyt_P450"/>
</dbReference>
<evidence type="ECO:0000256" key="5">
    <source>
        <dbReference type="ARBA" id="ARBA00023004"/>
    </source>
</evidence>
<dbReference type="PANTHER" id="PTHR24286:SF228">
    <property type="entry name" value="C-22 STEROL DESATURASE ERG5"/>
    <property type="match status" value="1"/>
</dbReference>
<comment type="cofactor">
    <cofactor evidence="1 9">
        <name>heme</name>
        <dbReference type="ChEBI" id="CHEBI:30413"/>
    </cofactor>
</comment>
<dbReference type="GO" id="GO:0016125">
    <property type="term" value="P:sterol metabolic process"/>
    <property type="evidence" value="ECO:0007669"/>
    <property type="project" value="TreeGrafter"/>
</dbReference>
<reference evidence="11 12" key="1">
    <citation type="journal article" date="2013" name="BMC Genomics">
        <title>Reconstruction of the lipid metabolism for the microalga Monoraphidium neglectum from its genome sequence reveals characteristics suitable for biofuel production.</title>
        <authorList>
            <person name="Bogen C."/>
            <person name="Al-Dilaimi A."/>
            <person name="Albersmeier A."/>
            <person name="Wichmann J."/>
            <person name="Grundmann M."/>
            <person name="Rupp O."/>
            <person name="Lauersen K.J."/>
            <person name="Blifernez-Klassen O."/>
            <person name="Kalinowski J."/>
            <person name="Goesmann A."/>
            <person name="Mussgnug J.H."/>
            <person name="Kruse O."/>
        </authorList>
    </citation>
    <scope>NUCLEOTIDE SEQUENCE [LARGE SCALE GENOMIC DNA]</scope>
    <source>
        <strain evidence="11 12">SAG 48.87</strain>
    </source>
</reference>
<dbReference type="CDD" id="cd11082">
    <property type="entry name" value="CYP61_CYP710"/>
    <property type="match status" value="1"/>
</dbReference>
<feature type="binding site" description="axial binding residue" evidence="9">
    <location>
        <position position="388"/>
    </location>
    <ligand>
        <name>heme</name>
        <dbReference type="ChEBI" id="CHEBI:30413"/>
    </ligand>
    <ligandPart>
        <name>Fe</name>
        <dbReference type="ChEBI" id="CHEBI:18248"/>
    </ligandPart>
</feature>
<keyword evidence="12" id="KW-1185">Reference proteome</keyword>
<dbReference type="GO" id="GO:0000249">
    <property type="term" value="F:C-22 sterol desaturase (NADPH) activity"/>
    <property type="evidence" value="ECO:0007669"/>
    <property type="project" value="UniProtKB-EC"/>
</dbReference>
<keyword evidence="5 9" id="KW-0408">Iron</keyword>
<keyword evidence="10" id="KW-0503">Monooxygenase</keyword>
<evidence type="ECO:0000256" key="7">
    <source>
        <dbReference type="ARBA" id="ARBA00041546"/>
    </source>
</evidence>
<dbReference type="RefSeq" id="XP_013901589.1">
    <property type="nucleotide sequence ID" value="XM_014046135.1"/>
</dbReference>
<evidence type="ECO:0000256" key="3">
    <source>
        <dbReference type="ARBA" id="ARBA00022723"/>
    </source>
</evidence>
<dbReference type="EMBL" id="KK101017">
    <property type="protein sequence ID" value="KIZ02570.1"/>
    <property type="molecule type" value="Genomic_DNA"/>
</dbReference>
<evidence type="ECO:0000256" key="9">
    <source>
        <dbReference type="PIRSR" id="PIRSR602403-1"/>
    </source>
</evidence>
<dbReference type="InterPro" id="IPR002403">
    <property type="entry name" value="Cyt_P450_E_grp-IV"/>
</dbReference>
<dbReference type="Gene3D" id="1.10.630.10">
    <property type="entry name" value="Cytochrome P450"/>
    <property type="match status" value="1"/>
</dbReference>
<dbReference type="GeneID" id="25738264"/>
<dbReference type="Pfam" id="PF00067">
    <property type="entry name" value="p450"/>
    <property type="match status" value="1"/>
</dbReference>
<evidence type="ECO:0000256" key="2">
    <source>
        <dbReference type="ARBA" id="ARBA00010617"/>
    </source>
</evidence>
<evidence type="ECO:0000313" key="12">
    <source>
        <dbReference type="Proteomes" id="UP000054498"/>
    </source>
</evidence>
<dbReference type="Proteomes" id="UP000054498">
    <property type="component" value="Unassembled WGS sequence"/>
</dbReference>
<evidence type="ECO:0000313" key="11">
    <source>
        <dbReference type="EMBL" id="KIZ02570.1"/>
    </source>
</evidence>
<evidence type="ECO:0000256" key="8">
    <source>
        <dbReference type="ARBA" id="ARBA00047463"/>
    </source>
</evidence>
<dbReference type="InterPro" id="IPR036396">
    <property type="entry name" value="Cyt_P450_sf"/>
</dbReference>
<keyword evidence="4 10" id="KW-0560">Oxidoreductase</keyword>
<dbReference type="STRING" id="145388.A0A0D2MHN4"/>
<dbReference type="OrthoDB" id="1372046at2759"/>
<dbReference type="InterPro" id="IPR017972">
    <property type="entry name" value="Cyt_P450_CS"/>
</dbReference>
<evidence type="ECO:0000256" key="6">
    <source>
        <dbReference type="ARBA" id="ARBA00039038"/>
    </source>
</evidence>
<dbReference type="AlphaFoldDB" id="A0A0D2MHN4"/>
<dbReference type="EC" id="1.14.19.41" evidence="6"/>
<comment type="similarity">
    <text evidence="2 10">Belongs to the cytochrome P450 family.</text>
</comment>
<evidence type="ECO:0000256" key="10">
    <source>
        <dbReference type="RuleBase" id="RU000461"/>
    </source>
</evidence>
<dbReference type="PRINTS" id="PR00385">
    <property type="entry name" value="P450"/>
</dbReference>
<evidence type="ECO:0000256" key="4">
    <source>
        <dbReference type="ARBA" id="ARBA00023002"/>
    </source>
</evidence>
<evidence type="ECO:0000256" key="1">
    <source>
        <dbReference type="ARBA" id="ARBA00001971"/>
    </source>
</evidence>